<dbReference type="CDD" id="cd00084">
    <property type="entry name" value="HMG-box_SF"/>
    <property type="match status" value="2"/>
</dbReference>
<reference evidence="5 6" key="1">
    <citation type="journal article" date="2024" name="J Genomics">
        <title>Draft genome sequencing and assembly of Favolaschia claudopus CIRM-BRFM 2984 isolated from oak limbs.</title>
        <authorList>
            <person name="Navarro D."/>
            <person name="Drula E."/>
            <person name="Chaduli D."/>
            <person name="Cazenave R."/>
            <person name="Ahrendt S."/>
            <person name="Wang J."/>
            <person name="Lipzen A."/>
            <person name="Daum C."/>
            <person name="Barry K."/>
            <person name="Grigoriev I.V."/>
            <person name="Favel A."/>
            <person name="Rosso M.N."/>
            <person name="Martin F."/>
        </authorList>
    </citation>
    <scope>NUCLEOTIDE SEQUENCE [LARGE SCALE GENOMIC DNA]</scope>
    <source>
        <strain evidence="5 6">CIRM-BRFM 2984</strain>
    </source>
</reference>
<gene>
    <name evidence="5" type="ORF">R3P38DRAFT_3194982</name>
</gene>
<feature type="region of interest" description="Disordered" evidence="3">
    <location>
        <begin position="54"/>
        <end position="135"/>
    </location>
</feature>
<organism evidence="5 6">
    <name type="scientific">Favolaschia claudopus</name>
    <dbReference type="NCBI Taxonomy" id="2862362"/>
    <lineage>
        <taxon>Eukaryota</taxon>
        <taxon>Fungi</taxon>
        <taxon>Dikarya</taxon>
        <taxon>Basidiomycota</taxon>
        <taxon>Agaricomycotina</taxon>
        <taxon>Agaricomycetes</taxon>
        <taxon>Agaricomycetidae</taxon>
        <taxon>Agaricales</taxon>
        <taxon>Marasmiineae</taxon>
        <taxon>Mycenaceae</taxon>
        <taxon>Favolaschia</taxon>
    </lineage>
</organism>
<dbReference type="Pfam" id="PF00505">
    <property type="entry name" value="HMG_box"/>
    <property type="match status" value="2"/>
</dbReference>
<dbReference type="InterPro" id="IPR036910">
    <property type="entry name" value="HMG_box_dom_sf"/>
</dbReference>
<feature type="domain" description="HMG box" evidence="4">
    <location>
        <begin position="223"/>
        <end position="285"/>
    </location>
</feature>
<proteinExistence type="predicted"/>
<feature type="compositionally biased region" description="Basic residues" evidence="3">
    <location>
        <begin position="69"/>
        <end position="122"/>
    </location>
</feature>
<dbReference type="Proteomes" id="UP001362999">
    <property type="component" value="Unassembled WGS sequence"/>
</dbReference>
<evidence type="ECO:0000313" key="6">
    <source>
        <dbReference type="Proteomes" id="UP001362999"/>
    </source>
</evidence>
<evidence type="ECO:0000256" key="2">
    <source>
        <dbReference type="PROSITE-ProRule" id="PRU00267"/>
    </source>
</evidence>
<keyword evidence="2" id="KW-0539">Nucleus</keyword>
<feature type="domain" description="HMG box" evidence="4">
    <location>
        <begin position="130"/>
        <end position="194"/>
    </location>
</feature>
<dbReference type="PROSITE" id="PS50118">
    <property type="entry name" value="HMG_BOX_2"/>
    <property type="match status" value="2"/>
</dbReference>
<evidence type="ECO:0000256" key="1">
    <source>
        <dbReference type="ARBA" id="ARBA00023125"/>
    </source>
</evidence>
<dbReference type="Gene3D" id="1.10.30.10">
    <property type="entry name" value="High mobility group box domain"/>
    <property type="match status" value="2"/>
</dbReference>
<accession>A0AAW0BBM8</accession>
<dbReference type="GO" id="GO:0005634">
    <property type="term" value="C:nucleus"/>
    <property type="evidence" value="ECO:0007669"/>
    <property type="project" value="UniProtKB-UniRule"/>
</dbReference>
<keyword evidence="6" id="KW-1185">Reference proteome</keyword>
<dbReference type="SUPFAM" id="SSF47095">
    <property type="entry name" value="HMG-box"/>
    <property type="match status" value="2"/>
</dbReference>
<feature type="compositionally biased region" description="Low complexity" evidence="3">
    <location>
        <begin position="54"/>
        <end position="68"/>
    </location>
</feature>
<evidence type="ECO:0000313" key="5">
    <source>
        <dbReference type="EMBL" id="KAK7023034.1"/>
    </source>
</evidence>
<protein>
    <recommendedName>
        <fullName evidence="4">HMG box domain-containing protein</fullName>
    </recommendedName>
</protein>
<comment type="caution">
    <text evidence="5">The sequence shown here is derived from an EMBL/GenBank/DDBJ whole genome shotgun (WGS) entry which is preliminary data.</text>
</comment>
<dbReference type="EMBL" id="JAWWNJ010000036">
    <property type="protein sequence ID" value="KAK7023034.1"/>
    <property type="molecule type" value="Genomic_DNA"/>
</dbReference>
<feature type="DNA-binding region" description="HMG box" evidence="2">
    <location>
        <begin position="223"/>
        <end position="285"/>
    </location>
</feature>
<name>A0AAW0BBM8_9AGAR</name>
<dbReference type="SMART" id="SM00398">
    <property type="entry name" value="HMG"/>
    <property type="match status" value="2"/>
</dbReference>
<evidence type="ECO:0000256" key="3">
    <source>
        <dbReference type="SAM" id="MobiDB-lite"/>
    </source>
</evidence>
<dbReference type="InterPro" id="IPR050342">
    <property type="entry name" value="HMGB"/>
</dbReference>
<dbReference type="GO" id="GO:0003677">
    <property type="term" value="F:DNA binding"/>
    <property type="evidence" value="ECO:0007669"/>
    <property type="project" value="UniProtKB-UniRule"/>
</dbReference>
<evidence type="ECO:0000259" key="4">
    <source>
        <dbReference type="PROSITE" id="PS50118"/>
    </source>
</evidence>
<keyword evidence="1 2" id="KW-0238">DNA-binding</keyword>
<feature type="DNA-binding region" description="HMG box" evidence="2">
    <location>
        <begin position="130"/>
        <end position="194"/>
    </location>
</feature>
<dbReference type="InterPro" id="IPR009071">
    <property type="entry name" value="HMG_box_dom"/>
</dbReference>
<dbReference type="AlphaFoldDB" id="A0AAW0BBM8"/>
<sequence>MLSILNARLLSRLSTAVARQPVLLVSASRLPILVARRSFITSIPLAFPAVRAPAKSTAGRKTATTAKKTAAKKKPATKKKAAPKKKPAAKKVATKKKAAPKKAAKPKGRVAAKKPVVKKSTRVTRAQAPPPRGPSPFILFSNEYGKNHKDVSIVERAKLSGAAWRALSEEEKQPYVTLSAARSTVAQEERTRYFASVDPDLLRRLNKQRIASKKNRIPVPRILRKPPSSFFLFLSEIRDPSLSAVENAKSAGAAWKTLPESEKEVYRERCLELTKEHKLKLEERAKHLPKSA</sequence>
<dbReference type="PANTHER" id="PTHR48112">
    <property type="entry name" value="HIGH MOBILITY GROUP PROTEIN DSP1"/>
    <property type="match status" value="1"/>
</dbReference>